<organism evidence="1 2">
    <name type="scientific">Serratia phage CHI14</name>
    <dbReference type="NCBI Taxonomy" id="2006941"/>
    <lineage>
        <taxon>Viruses</taxon>
        <taxon>Duplodnaviria</taxon>
        <taxon>Heunggongvirae</taxon>
        <taxon>Uroviricota</taxon>
        <taxon>Caudoviricetes</taxon>
        <taxon>Pantevenvirales</taxon>
        <taxon>Straboviridae</taxon>
        <taxon>Tevenvirinae</taxon>
        <taxon>Winklervirus</taxon>
        <taxon>Winklervirus chi14</taxon>
    </lineage>
</organism>
<protein>
    <recommendedName>
        <fullName evidence="3">NTP pyrophosphohydrolase MazG putative catalytic core domain-containing protein</fullName>
    </recommendedName>
</protein>
<keyword evidence="2" id="KW-1185">Reference proteome</keyword>
<dbReference type="RefSeq" id="YP_009609352.1">
    <property type="nucleotide sequence ID" value="NC_041996.1"/>
</dbReference>
<dbReference type="Proteomes" id="UP000225148">
    <property type="component" value="Segment"/>
</dbReference>
<name>A0A1Z1LX99_9CAUD</name>
<accession>A0A1Z1LX99</accession>
<evidence type="ECO:0008006" key="3">
    <source>
        <dbReference type="Google" id="ProtNLM"/>
    </source>
</evidence>
<dbReference type="GeneID" id="40085436"/>
<proteinExistence type="predicted"/>
<evidence type="ECO:0000313" key="1">
    <source>
        <dbReference type="EMBL" id="ARW57450.1"/>
    </source>
</evidence>
<dbReference type="OrthoDB" id="24919at10239"/>
<dbReference type="KEGG" id="vg:40085436"/>
<evidence type="ECO:0000313" key="2">
    <source>
        <dbReference type="Proteomes" id="UP000225148"/>
    </source>
</evidence>
<sequence>MNSCQHALIKLGEECNEVAQVCSKIIQFGMDSEYNGETNRERLYFELQDVLACIEYLKAHSDFKFKPDEYHIRTKIDKIEHFKVISERLGYVAP</sequence>
<dbReference type="EMBL" id="MF036690">
    <property type="protein sequence ID" value="ARW57450.1"/>
    <property type="molecule type" value="Genomic_DNA"/>
</dbReference>
<reference evidence="1 2" key="1">
    <citation type="submission" date="2017-04" db="EMBL/GenBank/DDBJ databases">
        <title>Environmental T4-family bacteriophages evolve to escape abortive infection via multiple routes in a bacterial host employing altruistic suicide through Type III toxin-antitoxin systems.</title>
        <authorList>
            <person name="Chen B."/>
            <person name="Salmond G.P.C."/>
            <person name="Akusobi C."/>
            <person name="Fang X."/>
        </authorList>
    </citation>
    <scope>NUCLEOTIDE SEQUENCE [LARGE SCALE GENOMIC DNA]</scope>
</reference>